<reference evidence="3" key="1">
    <citation type="submission" date="2016-11" db="EMBL/GenBank/DDBJ databases">
        <authorList>
            <person name="Varghese N."/>
            <person name="Submissions S."/>
        </authorList>
    </citation>
    <scope>NUCLEOTIDE SEQUENCE [LARGE SCALE GENOMIC DNA]</scope>
    <source>
        <strain evidence="3">DSM 19978</strain>
    </source>
</reference>
<organism evidence="2 3">
    <name type="scientific">Flavobacterium fluvii</name>
    <dbReference type="NCBI Taxonomy" id="468056"/>
    <lineage>
        <taxon>Bacteria</taxon>
        <taxon>Pseudomonadati</taxon>
        <taxon>Bacteroidota</taxon>
        <taxon>Flavobacteriia</taxon>
        <taxon>Flavobacteriales</taxon>
        <taxon>Flavobacteriaceae</taxon>
        <taxon>Flavobacterium</taxon>
    </lineage>
</organism>
<evidence type="ECO:0000313" key="2">
    <source>
        <dbReference type="EMBL" id="SHG34747.1"/>
    </source>
</evidence>
<protein>
    <recommendedName>
        <fullName evidence="4">Outer membrane protein beta-barrel domain-containing protein</fullName>
    </recommendedName>
</protein>
<gene>
    <name evidence="2" type="ORF">SAMN05443549_103344</name>
</gene>
<dbReference type="AlphaFoldDB" id="A0A1M5J2B6"/>
<evidence type="ECO:0008006" key="4">
    <source>
        <dbReference type="Google" id="ProtNLM"/>
    </source>
</evidence>
<proteinExistence type="predicted"/>
<feature type="chain" id="PRO_5012635365" description="Outer membrane protein beta-barrel domain-containing protein" evidence="1">
    <location>
        <begin position="21"/>
        <end position="248"/>
    </location>
</feature>
<keyword evidence="1" id="KW-0732">Signal</keyword>
<evidence type="ECO:0000256" key="1">
    <source>
        <dbReference type="SAM" id="SignalP"/>
    </source>
</evidence>
<dbReference type="RefSeq" id="WP_141226118.1">
    <property type="nucleotide sequence ID" value="NZ_FQWB01000003.1"/>
</dbReference>
<name>A0A1M5J2B6_9FLAO</name>
<dbReference type="Proteomes" id="UP000184516">
    <property type="component" value="Unassembled WGS sequence"/>
</dbReference>
<dbReference type="EMBL" id="FQWB01000003">
    <property type="protein sequence ID" value="SHG34747.1"/>
    <property type="molecule type" value="Genomic_DNA"/>
</dbReference>
<evidence type="ECO:0000313" key="3">
    <source>
        <dbReference type="Proteomes" id="UP000184516"/>
    </source>
</evidence>
<accession>A0A1M5J2B6</accession>
<dbReference type="OrthoDB" id="9858760at2"/>
<sequence>MKIILISVVFICSLMSFSQTINDSDTKKPLEGNFINNSSEKSLTKIDSVKVTDNNQKKSKIHEYWTKASFAELGFGGYSFKSELLNKNGVFGQVSLVPLSMGTSSLGGLGFGTKFFEYFGLQDIVEISTIAPIYIYFPIYISKKHETNGGSIPSMVNLYAGGSLWCKDLNSSSSSPDDIMILQATEYFHIGINYMFYNYSFDDRPFGKGNFSLDCGMLFYETKGVTFKNSFHIGILYNFAGKVKKFKS</sequence>
<feature type="signal peptide" evidence="1">
    <location>
        <begin position="1"/>
        <end position="20"/>
    </location>
</feature>
<keyword evidence="3" id="KW-1185">Reference proteome</keyword>